<protein>
    <submittedName>
        <fullName evidence="1">Uncharacterized protein</fullName>
    </submittedName>
</protein>
<sequence>MNANARTLRVVTTSDISSPDSSAMCVRLRSHHTFLLGCHPIRATFIFWAVGNLHRVQRKPCGRNNPLVAWETQSDGLESERRTWLAHFAGTFRMRPAAGLEGNARKRQVTSRTPEPALRFLLHTASRLILALAGWERPTSRVLTEPCSTFQLLDRSFDSPKWRNLIIHLPFLPNDSISGFDYSPLTYVLLTFAALSGDLHAPGRPTPTTWTQQFSNT</sequence>
<dbReference type="Proteomes" id="UP001285441">
    <property type="component" value="Unassembled WGS sequence"/>
</dbReference>
<accession>A0AAE0P8D3</accession>
<dbReference type="AlphaFoldDB" id="A0AAE0P8D3"/>
<gene>
    <name evidence="1" type="ORF">B0H63DRAFT_64946</name>
</gene>
<evidence type="ECO:0000313" key="2">
    <source>
        <dbReference type="Proteomes" id="UP001285441"/>
    </source>
</evidence>
<reference evidence="1" key="2">
    <citation type="submission" date="2023-06" db="EMBL/GenBank/DDBJ databases">
        <authorList>
            <consortium name="Lawrence Berkeley National Laboratory"/>
            <person name="Haridas S."/>
            <person name="Hensen N."/>
            <person name="Bonometti L."/>
            <person name="Westerberg I."/>
            <person name="Brannstrom I.O."/>
            <person name="Guillou S."/>
            <person name="Cros-Aarteil S."/>
            <person name="Calhoun S."/>
            <person name="Kuo A."/>
            <person name="Mondo S."/>
            <person name="Pangilinan J."/>
            <person name="Riley R."/>
            <person name="LaButti K."/>
            <person name="Andreopoulos B."/>
            <person name="Lipzen A."/>
            <person name="Chen C."/>
            <person name="Yanf M."/>
            <person name="Daum C."/>
            <person name="Ng V."/>
            <person name="Clum A."/>
            <person name="Steindorff A."/>
            <person name="Ohm R."/>
            <person name="Martin F."/>
            <person name="Silar P."/>
            <person name="Natvig D."/>
            <person name="Lalanne C."/>
            <person name="Gautier V."/>
            <person name="Ament-velasquez S.L."/>
            <person name="Kruys A."/>
            <person name="Hutchinson M.I."/>
            <person name="Powell A.J."/>
            <person name="Barry K."/>
            <person name="Miller A.N."/>
            <person name="Grigoriev I.V."/>
            <person name="Debuchy R."/>
            <person name="Gladieux P."/>
            <person name="Thoren M.H."/>
            <person name="Johannesson H."/>
        </authorList>
    </citation>
    <scope>NUCLEOTIDE SEQUENCE</scope>
    <source>
        <strain evidence="1">CBS 232.78</strain>
    </source>
</reference>
<name>A0AAE0P8D3_9PEZI</name>
<evidence type="ECO:0000313" key="1">
    <source>
        <dbReference type="EMBL" id="KAK3395203.1"/>
    </source>
</evidence>
<dbReference type="EMBL" id="JAULSW010000001">
    <property type="protein sequence ID" value="KAK3395203.1"/>
    <property type="molecule type" value="Genomic_DNA"/>
</dbReference>
<comment type="caution">
    <text evidence="1">The sequence shown here is derived from an EMBL/GenBank/DDBJ whole genome shotgun (WGS) entry which is preliminary data.</text>
</comment>
<organism evidence="1 2">
    <name type="scientific">Podospora didyma</name>
    <dbReference type="NCBI Taxonomy" id="330526"/>
    <lineage>
        <taxon>Eukaryota</taxon>
        <taxon>Fungi</taxon>
        <taxon>Dikarya</taxon>
        <taxon>Ascomycota</taxon>
        <taxon>Pezizomycotina</taxon>
        <taxon>Sordariomycetes</taxon>
        <taxon>Sordariomycetidae</taxon>
        <taxon>Sordariales</taxon>
        <taxon>Podosporaceae</taxon>
        <taxon>Podospora</taxon>
    </lineage>
</organism>
<reference evidence="1" key="1">
    <citation type="journal article" date="2023" name="Mol. Phylogenet. Evol.">
        <title>Genome-scale phylogeny and comparative genomics of the fungal order Sordariales.</title>
        <authorList>
            <person name="Hensen N."/>
            <person name="Bonometti L."/>
            <person name="Westerberg I."/>
            <person name="Brannstrom I.O."/>
            <person name="Guillou S."/>
            <person name="Cros-Aarteil S."/>
            <person name="Calhoun S."/>
            <person name="Haridas S."/>
            <person name="Kuo A."/>
            <person name="Mondo S."/>
            <person name="Pangilinan J."/>
            <person name="Riley R."/>
            <person name="LaButti K."/>
            <person name="Andreopoulos B."/>
            <person name="Lipzen A."/>
            <person name="Chen C."/>
            <person name="Yan M."/>
            <person name="Daum C."/>
            <person name="Ng V."/>
            <person name="Clum A."/>
            <person name="Steindorff A."/>
            <person name="Ohm R.A."/>
            <person name="Martin F."/>
            <person name="Silar P."/>
            <person name="Natvig D.O."/>
            <person name="Lalanne C."/>
            <person name="Gautier V."/>
            <person name="Ament-Velasquez S.L."/>
            <person name="Kruys A."/>
            <person name="Hutchinson M.I."/>
            <person name="Powell A.J."/>
            <person name="Barry K."/>
            <person name="Miller A.N."/>
            <person name="Grigoriev I.V."/>
            <person name="Debuchy R."/>
            <person name="Gladieux P."/>
            <person name="Hiltunen Thoren M."/>
            <person name="Johannesson H."/>
        </authorList>
    </citation>
    <scope>NUCLEOTIDE SEQUENCE</scope>
    <source>
        <strain evidence="1">CBS 232.78</strain>
    </source>
</reference>
<keyword evidence="2" id="KW-1185">Reference proteome</keyword>
<proteinExistence type="predicted"/>